<dbReference type="GO" id="GO:0003676">
    <property type="term" value="F:nucleic acid binding"/>
    <property type="evidence" value="ECO:0007669"/>
    <property type="project" value="InterPro"/>
</dbReference>
<protein>
    <recommendedName>
        <fullName evidence="1">Gypsy retrotransposon integrase-like protein 1</fullName>
    </recommendedName>
</protein>
<dbReference type="OMA" id="WLPEFRF"/>
<dbReference type="AlphaFoldDB" id="A0A672M629"/>
<dbReference type="Proteomes" id="UP000472262">
    <property type="component" value="Unassembled WGS sequence"/>
</dbReference>
<dbReference type="InterPro" id="IPR050951">
    <property type="entry name" value="Retrovirus_Pol_polyprotein"/>
</dbReference>
<dbReference type="FunFam" id="3.30.420.10:FF:000032">
    <property type="entry name" value="Retrovirus-related Pol polyprotein from transposon 297-like Protein"/>
    <property type="match status" value="1"/>
</dbReference>
<dbReference type="Gene3D" id="3.30.420.10">
    <property type="entry name" value="Ribonuclease H-like superfamily/Ribonuclease H"/>
    <property type="match status" value="1"/>
</dbReference>
<dbReference type="PANTHER" id="PTHR37984:SF5">
    <property type="entry name" value="PROTEIN NYNRIN-LIKE"/>
    <property type="match status" value="1"/>
</dbReference>
<dbReference type="PANTHER" id="PTHR37984">
    <property type="entry name" value="PROTEIN CBG26694"/>
    <property type="match status" value="1"/>
</dbReference>
<evidence type="ECO:0000259" key="2">
    <source>
        <dbReference type="PROSITE" id="PS50994"/>
    </source>
</evidence>
<dbReference type="InterPro" id="IPR041588">
    <property type="entry name" value="Integrase_H2C2"/>
</dbReference>
<dbReference type="Pfam" id="PF00665">
    <property type="entry name" value="rve"/>
    <property type="match status" value="1"/>
</dbReference>
<dbReference type="SUPFAM" id="SSF53098">
    <property type="entry name" value="Ribonuclease H-like"/>
    <property type="match status" value="1"/>
</dbReference>
<feature type="domain" description="Integrase catalytic" evidence="2">
    <location>
        <begin position="37"/>
        <end position="199"/>
    </location>
</feature>
<evidence type="ECO:0000256" key="1">
    <source>
        <dbReference type="ARBA" id="ARBA00039658"/>
    </source>
</evidence>
<evidence type="ECO:0000313" key="3">
    <source>
        <dbReference type="Ensembl" id="ENSSGRP00000032086.1"/>
    </source>
</evidence>
<dbReference type="Pfam" id="PF17921">
    <property type="entry name" value="Integrase_H2C2"/>
    <property type="match status" value="1"/>
</dbReference>
<keyword evidence="4" id="KW-1185">Reference proteome</keyword>
<sequence>MEVAYWPSIRADVWKYCKFCHICQKYKPNLSKLSGHLQSTPVVEPGYMLGVDLMGPFPKSGKQNEHLLVVVDYCSKWVELFPLRTAKAPQIARILVEEIFTRWGTPAYLVSDRGAQFTSHLINLICKQWGVVQKLTTAYHPQTNLTERVNRTLKTMMASYVEEHHRQWDMWLAEFRFAINMAWHESTGYTPAEVALGRKLKGPLERAINRPPDPSSPTYEVIDRQQSLIQVVRENVERAQAKQKCYYDKKRKHTRFQVGDIVWVQAHPLSKADEGFMSKLSAKWKGPAKVEKCLGPVNYAVSFLGEPGNVDTYHVQNLKVCHRYFKTSFDGEGYVTVFSLINQRLCWKPTQKSDI</sequence>
<dbReference type="InterPro" id="IPR012337">
    <property type="entry name" value="RNaseH-like_sf"/>
</dbReference>
<reference evidence="3" key="2">
    <citation type="submission" date="2025-09" db="UniProtKB">
        <authorList>
            <consortium name="Ensembl"/>
        </authorList>
    </citation>
    <scope>IDENTIFICATION</scope>
</reference>
<dbReference type="GO" id="GO:0015074">
    <property type="term" value="P:DNA integration"/>
    <property type="evidence" value="ECO:0007669"/>
    <property type="project" value="InterPro"/>
</dbReference>
<dbReference type="PROSITE" id="PS50994">
    <property type="entry name" value="INTEGRASE"/>
    <property type="match status" value="1"/>
</dbReference>
<organism evidence="3 4">
    <name type="scientific">Sinocyclocheilus grahami</name>
    <name type="common">Dianchi golden-line fish</name>
    <name type="synonym">Barbus grahami</name>
    <dbReference type="NCBI Taxonomy" id="75366"/>
    <lineage>
        <taxon>Eukaryota</taxon>
        <taxon>Metazoa</taxon>
        <taxon>Chordata</taxon>
        <taxon>Craniata</taxon>
        <taxon>Vertebrata</taxon>
        <taxon>Euteleostomi</taxon>
        <taxon>Actinopterygii</taxon>
        <taxon>Neopterygii</taxon>
        <taxon>Teleostei</taxon>
        <taxon>Ostariophysi</taxon>
        <taxon>Cypriniformes</taxon>
        <taxon>Cyprinidae</taxon>
        <taxon>Cyprininae</taxon>
        <taxon>Sinocyclocheilus</taxon>
    </lineage>
</organism>
<evidence type="ECO:0000313" key="4">
    <source>
        <dbReference type="Proteomes" id="UP000472262"/>
    </source>
</evidence>
<accession>A0A672M629</accession>
<dbReference type="InParanoid" id="A0A672M629"/>
<name>A0A672M629_SINGR</name>
<proteinExistence type="predicted"/>
<reference evidence="3" key="1">
    <citation type="submission" date="2025-08" db="UniProtKB">
        <authorList>
            <consortium name="Ensembl"/>
        </authorList>
    </citation>
    <scope>IDENTIFICATION</scope>
</reference>
<dbReference type="InterPro" id="IPR001584">
    <property type="entry name" value="Integrase_cat-core"/>
</dbReference>
<dbReference type="Ensembl" id="ENSSGRT00000034448.1">
    <property type="protein sequence ID" value="ENSSGRP00000032086.1"/>
    <property type="gene ID" value="ENSSGRG00000017978.1"/>
</dbReference>
<dbReference type="InterPro" id="IPR036397">
    <property type="entry name" value="RNaseH_sf"/>
</dbReference>